<protein>
    <submittedName>
        <fullName evidence="1">Uncharacterized protein</fullName>
    </submittedName>
</protein>
<evidence type="ECO:0000313" key="2">
    <source>
        <dbReference type="Proteomes" id="UP001055811"/>
    </source>
</evidence>
<reference evidence="1 2" key="2">
    <citation type="journal article" date="2022" name="Mol. Ecol. Resour.">
        <title>The genomes of chicory, endive, great burdock and yacon provide insights into Asteraceae paleo-polyploidization history and plant inulin production.</title>
        <authorList>
            <person name="Fan W."/>
            <person name="Wang S."/>
            <person name="Wang H."/>
            <person name="Wang A."/>
            <person name="Jiang F."/>
            <person name="Liu H."/>
            <person name="Zhao H."/>
            <person name="Xu D."/>
            <person name="Zhang Y."/>
        </authorList>
    </citation>
    <scope>NUCLEOTIDE SEQUENCE [LARGE SCALE GENOMIC DNA]</scope>
    <source>
        <strain evidence="2">cv. Punajuju</strain>
        <tissue evidence="1">Leaves</tissue>
    </source>
</reference>
<gene>
    <name evidence="1" type="ORF">L2E82_25181</name>
</gene>
<name>A0ACB9E2Y7_CICIN</name>
<organism evidence="1 2">
    <name type="scientific">Cichorium intybus</name>
    <name type="common">Chicory</name>
    <dbReference type="NCBI Taxonomy" id="13427"/>
    <lineage>
        <taxon>Eukaryota</taxon>
        <taxon>Viridiplantae</taxon>
        <taxon>Streptophyta</taxon>
        <taxon>Embryophyta</taxon>
        <taxon>Tracheophyta</taxon>
        <taxon>Spermatophyta</taxon>
        <taxon>Magnoliopsida</taxon>
        <taxon>eudicotyledons</taxon>
        <taxon>Gunneridae</taxon>
        <taxon>Pentapetalae</taxon>
        <taxon>asterids</taxon>
        <taxon>campanulids</taxon>
        <taxon>Asterales</taxon>
        <taxon>Asteraceae</taxon>
        <taxon>Cichorioideae</taxon>
        <taxon>Cichorieae</taxon>
        <taxon>Cichoriinae</taxon>
        <taxon>Cichorium</taxon>
    </lineage>
</organism>
<accession>A0ACB9E2Y7</accession>
<evidence type="ECO:0000313" key="1">
    <source>
        <dbReference type="EMBL" id="KAI3753136.1"/>
    </source>
</evidence>
<reference evidence="2" key="1">
    <citation type="journal article" date="2022" name="Mol. Ecol. Resour.">
        <title>The genomes of chicory, endive, great burdock and yacon provide insights into Asteraceae palaeo-polyploidization history and plant inulin production.</title>
        <authorList>
            <person name="Fan W."/>
            <person name="Wang S."/>
            <person name="Wang H."/>
            <person name="Wang A."/>
            <person name="Jiang F."/>
            <person name="Liu H."/>
            <person name="Zhao H."/>
            <person name="Xu D."/>
            <person name="Zhang Y."/>
        </authorList>
    </citation>
    <scope>NUCLEOTIDE SEQUENCE [LARGE SCALE GENOMIC DNA]</scope>
    <source>
        <strain evidence="2">cv. Punajuju</strain>
    </source>
</reference>
<keyword evidence="2" id="KW-1185">Reference proteome</keyword>
<dbReference type="EMBL" id="CM042012">
    <property type="protein sequence ID" value="KAI3753136.1"/>
    <property type="molecule type" value="Genomic_DNA"/>
</dbReference>
<sequence>MLFLVRSNPLALSKSDSSIIDVNVAVSGLVTGTFLHLKLGNDLGFGDSEFIDNDIKRIRLSTNSPSEVGDLVGFYRLPPSEP</sequence>
<proteinExistence type="predicted"/>
<comment type="caution">
    <text evidence="1">The sequence shown here is derived from an EMBL/GenBank/DDBJ whole genome shotgun (WGS) entry which is preliminary data.</text>
</comment>
<dbReference type="Proteomes" id="UP001055811">
    <property type="component" value="Linkage Group LG04"/>
</dbReference>